<dbReference type="EMBL" id="SHMR01000001">
    <property type="protein sequence ID" value="RZH68771.1"/>
    <property type="molecule type" value="Genomic_DNA"/>
</dbReference>
<proteinExistence type="predicted"/>
<name>A0A482XYJ8_9EURY</name>
<reference evidence="1 2" key="1">
    <citation type="submission" date="2019-02" db="EMBL/GenBank/DDBJ databases">
        <title>Genome analysis provides insights into bioremediation potentialities and Haloocin production by Natrinema altunense strain 4.1R isolated from Chott Douz in Tunisian desert.</title>
        <authorList>
            <person name="Najjari A."/>
            <person name="Youssef N."/>
            <person name="Ben Dhia O."/>
            <person name="Ferjani R."/>
            <person name="El Hidri D."/>
            <person name="Ouzari H.I."/>
            <person name="Cherif A."/>
        </authorList>
    </citation>
    <scope>NUCLEOTIDE SEQUENCE [LARGE SCALE GENOMIC DNA]</scope>
    <source>
        <strain evidence="1 2">4.1R</strain>
    </source>
</reference>
<dbReference type="AlphaFoldDB" id="A0A482XYJ8"/>
<organism evidence="1 2">
    <name type="scientific">Natrinema altunense</name>
    <dbReference type="NCBI Taxonomy" id="222984"/>
    <lineage>
        <taxon>Archaea</taxon>
        <taxon>Methanobacteriati</taxon>
        <taxon>Methanobacteriota</taxon>
        <taxon>Stenosarchaea group</taxon>
        <taxon>Halobacteria</taxon>
        <taxon>Halobacteriales</taxon>
        <taxon>Natrialbaceae</taxon>
        <taxon>Natrinema</taxon>
    </lineage>
</organism>
<dbReference type="InterPro" id="IPR021246">
    <property type="entry name" value="DUF2797"/>
</dbReference>
<dbReference type="OrthoDB" id="197044at2157"/>
<evidence type="ECO:0000313" key="1">
    <source>
        <dbReference type="EMBL" id="RZH68771.1"/>
    </source>
</evidence>
<accession>A0A482XYJ8</accession>
<comment type="caution">
    <text evidence="1">The sequence shown here is derived from an EMBL/GenBank/DDBJ whole genome shotgun (WGS) entry which is preliminary data.</text>
</comment>
<dbReference type="Pfam" id="PF10977">
    <property type="entry name" value="DUF2797"/>
    <property type="match status" value="1"/>
</dbReference>
<dbReference type="RefSeq" id="WP_130169732.1">
    <property type="nucleotide sequence ID" value="NZ_SHMR01000001.1"/>
</dbReference>
<dbReference type="Proteomes" id="UP000292704">
    <property type="component" value="Unassembled WGS sequence"/>
</dbReference>
<gene>
    <name evidence="1" type="ORF">ELS17_04725</name>
</gene>
<evidence type="ECO:0000313" key="2">
    <source>
        <dbReference type="Proteomes" id="UP000292704"/>
    </source>
</evidence>
<protein>
    <submittedName>
        <fullName evidence="1">DUF2797 domain-containing protein</fullName>
    </submittedName>
</protein>
<sequence length="330" mass="36017">MQTTPVDLVWAGTRLLVSGHSTATVGIEISMSGYQVGLNSFGSQTTDFPHRRDGYLDHLTWYSGGPALRFFGFDDPVNCDALIGEEIRITVHDDHVCSSCGGDVDPDRDVCWDCADSPPMTPCIWSPGTECSWGDCPYPEYKRDACAHTFVVYLVAKDTVKVGITRADRRQARWAEQGATHAIIIGECHNRKVAGIVEMCLAEEYPSKADSSWYVPVDDPVGSLVEAADEVGQYFPDRLDGCYTLDGVTVTEIRKRVVSVPDRGDRVNDEVVAGNSELSKGDRQRGRVVGVRGSVIATESFTFNAKLHAGTRVTLETTGDLAMPEEASNT</sequence>